<accession>A0A8H5TTG9</accession>
<organism evidence="2 3">
    <name type="scientific">Fusarium heterosporum</name>
    <dbReference type="NCBI Taxonomy" id="42747"/>
    <lineage>
        <taxon>Eukaryota</taxon>
        <taxon>Fungi</taxon>
        <taxon>Dikarya</taxon>
        <taxon>Ascomycota</taxon>
        <taxon>Pezizomycotina</taxon>
        <taxon>Sordariomycetes</taxon>
        <taxon>Hypocreomycetidae</taxon>
        <taxon>Hypocreales</taxon>
        <taxon>Nectriaceae</taxon>
        <taxon>Fusarium</taxon>
        <taxon>Fusarium heterosporum species complex</taxon>
    </lineage>
</organism>
<dbReference type="Proteomes" id="UP000567885">
    <property type="component" value="Unassembled WGS sequence"/>
</dbReference>
<name>A0A8H5TTG9_FUSHE</name>
<dbReference type="InterPro" id="IPR000182">
    <property type="entry name" value="GNAT_dom"/>
</dbReference>
<keyword evidence="3" id="KW-1185">Reference proteome</keyword>
<comment type="caution">
    <text evidence="2">The sequence shown here is derived from an EMBL/GenBank/DDBJ whole genome shotgun (WGS) entry which is preliminary data.</text>
</comment>
<gene>
    <name evidence="2" type="ORF">FHETE_2578</name>
</gene>
<evidence type="ECO:0000259" key="1">
    <source>
        <dbReference type="PROSITE" id="PS51186"/>
    </source>
</evidence>
<dbReference type="InterPro" id="IPR016181">
    <property type="entry name" value="Acyl_CoA_acyltransferase"/>
</dbReference>
<feature type="domain" description="N-acetyltransferase" evidence="1">
    <location>
        <begin position="184"/>
        <end position="347"/>
    </location>
</feature>
<dbReference type="Gene3D" id="3.40.630.30">
    <property type="match status" value="1"/>
</dbReference>
<dbReference type="EMBL" id="JAAGWQ010000041">
    <property type="protein sequence ID" value="KAF5675267.1"/>
    <property type="molecule type" value="Genomic_DNA"/>
</dbReference>
<dbReference type="AlphaFoldDB" id="A0A8H5TTG9"/>
<dbReference type="SUPFAM" id="SSF55729">
    <property type="entry name" value="Acyl-CoA N-acyltransferases (Nat)"/>
    <property type="match status" value="1"/>
</dbReference>
<protein>
    <submittedName>
        <fullName evidence="2">Beta-n-acetylglucosaminidase</fullName>
    </submittedName>
</protein>
<sequence length="462" mass="51372">MSNTQDQSSPTLLWDHQDLVPIQKNLREEDILLLLTPAAVPLDPSLASATDPFEPLGQALAQTHPWTRHVPYIKKRGITADHVAFIKMARVVIFVLTGLSSDEGAFQLELAEGVREVCEERPMALVVCCEVPKDEPHEYNFQTIVQCPGYFVVDLQAVAALLTSNRATAAIKSMNRGSPPPTWSLVKWDFEKDLPDIHALWQAAFPPQFHLDRSTLGSLLKRDGYAMHYLVREPETGKTVGFCATFTTFTDSSGDRLIGSIAALIVHKDYQGQGIGRTLHHEVMDRLHKIRGVGTIQLGSTFPRLLYGLPVPVNNVEFFQKRGWNIKENTPGNGRRVLDWLLKFTNHPVPDLASAGLTFRSCQFSDYQQVIDMANKESQKRYRFGWYDQYAKYMDSSFMNDVVVGLEGDNLVAAAITYFPNNGSPCGADIPWPATIGPDIGGVSCICIKGVLPAHASNFADW</sequence>
<dbReference type="GO" id="GO:0016747">
    <property type="term" value="F:acyltransferase activity, transferring groups other than amino-acyl groups"/>
    <property type="evidence" value="ECO:0007669"/>
    <property type="project" value="InterPro"/>
</dbReference>
<evidence type="ECO:0000313" key="3">
    <source>
        <dbReference type="Proteomes" id="UP000567885"/>
    </source>
</evidence>
<dbReference type="PROSITE" id="PS51186">
    <property type="entry name" value="GNAT"/>
    <property type="match status" value="1"/>
</dbReference>
<dbReference type="CDD" id="cd04301">
    <property type="entry name" value="NAT_SF"/>
    <property type="match status" value="1"/>
</dbReference>
<dbReference type="Pfam" id="PF13508">
    <property type="entry name" value="Acetyltransf_7"/>
    <property type="match status" value="1"/>
</dbReference>
<reference evidence="2 3" key="1">
    <citation type="submission" date="2020-05" db="EMBL/GenBank/DDBJ databases">
        <title>Identification and distribution of gene clusters putatively required for synthesis of sphingolipid metabolism inhibitors in phylogenetically diverse species of the filamentous fungus Fusarium.</title>
        <authorList>
            <person name="Kim H.-S."/>
            <person name="Busman M."/>
            <person name="Brown D.W."/>
            <person name="Divon H."/>
            <person name="Uhlig S."/>
            <person name="Proctor R.H."/>
        </authorList>
    </citation>
    <scope>NUCLEOTIDE SEQUENCE [LARGE SCALE GENOMIC DNA]</scope>
    <source>
        <strain evidence="2 3">NRRL 20693</strain>
    </source>
</reference>
<proteinExistence type="predicted"/>
<evidence type="ECO:0000313" key="2">
    <source>
        <dbReference type="EMBL" id="KAF5675267.1"/>
    </source>
</evidence>
<dbReference type="OrthoDB" id="47059at2759"/>